<dbReference type="EMBL" id="RAWI01000082">
    <property type="protein sequence ID" value="RKI09879.1"/>
    <property type="molecule type" value="Genomic_DNA"/>
</dbReference>
<evidence type="ECO:0000256" key="1">
    <source>
        <dbReference type="SAM" id="Phobius"/>
    </source>
</evidence>
<keyword evidence="1" id="KW-0812">Transmembrane</keyword>
<keyword evidence="3" id="KW-1185">Reference proteome</keyword>
<proteinExistence type="predicted"/>
<sequence length="246" mass="26881">MLATGGPWFMAYFATVMLSLVLLPTVVVPLLAVWFIWGRSGKFLLTSHRLIWKPNLGKTVIVPREALRTLEISIGTRFRSVRLRGAQKISMPLLWKYKQLWGGLVLLQHWTPPAATTSTAAFQVGSAWLVSGLHVQPGAVVIQPNAVRFFPAESSANVASETGAALAGLALGVMHRTHRAHFPVEAALMLVARAKAVEPELDTLSHILRGETWQGPPTAQKPAGAGRTRMTYQQGSRKLTFMMPAT</sequence>
<reference evidence="2 3" key="1">
    <citation type="submission" date="2018-09" db="EMBL/GenBank/DDBJ databases">
        <authorList>
            <person name="Livingstone P.G."/>
            <person name="Whitworth D.E."/>
        </authorList>
    </citation>
    <scope>NUCLEOTIDE SEQUENCE [LARGE SCALE GENOMIC DNA]</scope>
    <source>
        <strain evidence="2 3">CA031B</strain>
    </source>
</reference>
<name>A0ABX9QLB8_9BACT</name>
<organism evidence="2 3">
    <name type="scientific">Corallococcus praedator</name>
    <dbReference type="NCBI Taxonomy" id="2316724"/>
    <lineage>
        <taxon>Bacteria</taxon>
        <taxon>Pseudomonadati</taxon>
        <taxon>Myxococcota</taxon>
        <taxon>Myxococcia</taxon>
        <taxon>Myxococcales</taxon>
        <taxon>Cystobacterineae</taxon>
        <taxon>Myxococcaceae</taxon>
        <taxon>Corallococcus</taxon>
    </lineage>
</organism>
<evidence type="ECO:0008006" key="4">
    <source>
        <dbReference type="Google" id="ProtNLM"/>
    </source>
</evidence>
<gene>
    <name evidence="2" type="ORF">D7Y13_13545</name>
</gene>
<feature type="transmembrane region" description="Helical" evidence="1">
    <location>
        <begin position="12"/>
        <end position="37"/>
    </location>
</feature>
<keyword evidence="1" id="KW-0472">Membrane</keyword>
<comment type="caution">
    <text evidence="2">The sequence shown here is derived from an EMBL/GenBank/DDBJ whole genome shotgun (WGS) entry which is preliminary data.</text>
</comment>
<protein>
    <recommendedName>
        <fullName evidence="4">DUF58 domain-containing protein</fullName>
    </recommendedName>
</protein>
<evidence type="ECO:0000313" key="2">
    <source>
        <dbReference type="EMBL" id="RKI09879.1"/>
    </source>
</evidence>
<accession>A0ABX9QLB8</accession>
<dbReference type="Proteomes" id="UP000278907">
    <property type="component" value="Unassembled WGS sequence"/>
</dbReference>
<evidence type="ECO:0000313" key="3">
    <source>
        <dbReference type="Proteomes" id="UP000278907"/>
    </source>
</evidence>
<keyword evidence="1" id="KW-1133">Transmembrane helix</keyword>